<keyword evidence="2" id="KW-0012">Acyltransferase</keyword>
<dbReference type="RefSeq" id="WP_058483876.1">
    <property type="nucleotide sequence ID" value="NZ_CAAAII010000007.1"/>
</dbReference>
<dbReference type="PANTHER" id="PTHR34069">
    <property type="entry name" value="3-OXOACYL-[ACYL-CARRIER-PROTEIN] SYNTHASE 3"/>
    <property type="match status" value="1"/>
</dbReference>
<gene>
    <name evidence="5" type="primary">fabH_3</name>
    <name evidence="5" type="ORF">Lspi_1956</name>
</gene>
<dbReference type="EMBL" id="LNYX01000030">
    <property type="protein sequence ID" value="KTD62106.1"/>
    <property type="molecule type" value="Genomic_DNA"/>
</dbReference>
<dbReference type="InterPro" id="IPR013747">
    <property type="entry name" value="ACP_syn_III_C"/>
</dbReference>
<accession>A0A0W0YYX8</accession>
<dbReference type="InterPro" id="IPR013751">
    <property type="entry name" value="ACP_syn_III_N"/>
</dbReference>
<dbReference type="GO" id="GO:0044550">
    <property type="term" value="P:secondary metabolite biosynthetic process"/>
    <property type="evidence" value="ECO:0007669"/>
    <property type="project" value="TreeGrafter"/>
</dbReference>
<dbReference type="SUPFAM" id="SSF53901">
    <property type="entry name" value="Thiolase-like"/>
    <property type="match status" value="1"/>
</dbReference>
<evidence type="ECO:0000259" key="4">
    <source>
        <dbReference type="Pfam" id="PF08545"/>
    </source>
</evidence>
<sequence length="327" mass="35821">MRVKLNGLKLSAISAALPNKKLKMENLYERFGQREVERIALSTGISSLRIAEEGVNASDLCLAATKHLLEMTGLSNKTIDAIIFVSQTPDYKMPATSCVLQGKLELNTSAVAFDINYGCSGYIYGLYQAALLISSKSASRVLVCVGDTISRFLDPNDHKVRLVLGDAGSVSIVESGSDEWAFDINTDGSGFDKLIIPRENHKDGYLQMDGSAIMEFALREVGTSFDNVINDRGWNKADIQHAILHQPNEFMLNYLRKKIGLSHEQMPVVVKEYGNTGPASIPLTMCDYYSNTAELGKAVMSGFGVGLSWGSIALNLCETKLYKPIFI</sequence>
<comment type="caution">
    <text evidence="5">The sequence shown here is derived from an EMBL/GenBank/DDBJ whole genome shotgun (WGS) entry which is preliminary data.</text>
</comment>
<name>A0A0W0YYX8_LEGSP</name>
<dbReference type="Pfam" id="PF08541">
    <property type="entry name" value="ACP_syn_III_C"/>
    <property type="match status" value="1"/>
</dbReference>
<dbReference type="CDD" id="cd00830">
    <property type="entry name" value="KAS_III"/>
    <property type="match status" value="1"/>
</dbReference>
<evidence type="ECO:0000313" key="5">
    <source>
        <dbReference type="EMBL" id="KTD62106.1"/>
    </source>
</evidence>
<keyword evidence="1" id="KW-0808">Transferase</keyword>
<evidence type="ECO:0000256" key="2">
    <source>
        <dbReference type="ARBA" id="ARBA00023315"/>
    </source>
</evidence>
<dbReference type="GO" id="GO:0006633">
    <property type="term" value="P:fatty acid biosynthetic process"/>
    <property type="evidence" value="ECO:0007669"/>
    <property type="project" value="InterPro"/>
</dbReference>
<protein>
    <submittedName>
        <fullName evidence="5">3-oxoacyl-ACP synthase</fullName>
    </submittedName>
</protein>
<dbReference type="OrthoDB" id="9815506at2"/>
<evidence type="ECO:0000256" key="1">
    <source>
        <dbReference type="ARBA" id="ARBA00022679"/>
    </source>
</evidence>
<dbReference type="GO" id="GO:0004315">
    <property type="term" value="F:3-oxoacyl-[acyl-carrier-protein] synthase activity"/>
    <property type="evidence" value="ECO:0007669"/>
    <property type="project" value="InterPro"/>
</dbReference>
<dbReference type="PATRIC" id="fig|452.5.peg.2153"/>
<dbReference type="AlphaFoldDB" id="A0A0W0YYX8"/>
<dbReference type="Pfam" id="PF08545">
    <property type="entry name" value="ACP_syn_III"/>
    <property type="match status" value="1"/>
</dbReference>
<feature type="domain" description="Beta-ketoacyl-[acyl-carrier-protein] synthase III C-terminal" evidence="3">
    <location>
        <begin position="231"/>
        <end position="315"/>
    </location>
</feature>
<dbReference type="Gene3D" id="3.40.47.10">
    <property type="match status" value="1"/>
</dbReference>
<evidence type="ECO:0000259" key="3">
    <source>
        <dbReference type="Pfam" id="PF08541"/>
    </source>
</evidence>
<dbReference type="STRING" id="452.Lspi_1956"/>
<reference evidence="5 6" key="1">
    <citation type="submission" date="2015-11" db="EMBL/GenBank/DDBJ databases">
        <title>Genomic analysis of 38 Legionella species identifies large and diverse effector repertoires.</title>
        <authorList>
            <person name="Burstein D."/>
            <person name="Amaro F."/>
            <person name="Zusman T."/>
            <person name="Lifshitz Z."/>
            <person name="Cohen O."/>
            <person name="Gilbert J.A."/>
            <person name="Pupko T."/>
            <person name="Shuman H.A."/>
            <person name="Segal G."/>
        </authorList>
    </citation>
    <scope>NUCLEOTIDE SEQUENCE [LARGE SCALE GENOMIC DNA]</scope>
    <source>
        <strain evidence="5 6">Mt.St.Helens-9</strain>
    </source>
</reference>
<evidence type="ECO:0000313" key="6">
    <source>
        <dbReference type="Proteomes" id="UP000054877"/>
    </source>
</evidence>
<dbReference type="PANTHER" id="PTHR34069:SF2">
    <property type="entry name" value="BETA-KETOACYL-[ACYL-CARRIER-PROTEIN] SYNTHASE III"/>
    <property type="match status" value="1"/>
</dbReference>
<proteinExistence type="predicted"/>
<keyword evidence="6" id="KW-1185">Reference proteome</keyword>
<organism evidence="5 6">
    <name type="scientific">Legionella spiritensis</name>
    <dbReference type="NCBI Taxonomy" id="452"/>
    <lineage>
        <taxon>Bacteria</taxon>
        <taxon>Pseudomonadati</taxon>
        <taxon>Pseudomonadota</taxon>
        <taxon>Gammaproteobacteria</taxon>
        <taxon>Legionellales</taxon>
        <taxon>Legionellaceae</taxon>
        <taxon>Legionella</taxon>
    </lineage>
</organism>
<dbReference type="Proteomes" id="UP000054877">
    <property type="component" value="Unassembled WGS sequence"/>
</dbReference>
<feature type="domain" description="Beta-ketoacyl-[acyl-carrier-protein] synthase III N-terminal" evidence="4">
    <location>
        <begin position="113"/>
        <end position="188"/>
    </location>
</feature>
<dbReference type="InterPro" id="IPR016039">
    <property type="entry name" value="Thiolase-like"/>
</dbReference>